<organism evidence="1 2">
    <name type="scientific">Danionella cerebrum</name>
    <dbReference type="NCBI Taxonomy" id="2873325"/>
    <lineage>
        <taxon>Eukaryota</taxon>
        <taxon>Metazoa</taxon>
        <taxon>Chordata</taxon>
        <taxon>Craniata</taxon>
        <taxon>Vertebrata</taxon>
        <taxon>Euteleostomi</taxon>
        <taxon>Actinopterygii</taxon>
        <taxon>Neopterygii</taxon>
        <taxon>Teleostei</taxon>
        <taxon>Ostariophysi</taxon>
        <taxon>Cypriniformes</taxon>
        <taxon>Danionidae</taxon>
        <taxon>Danioninae</taxon>
        <taxon>Danionella</taxon>
    </lineage>
</organism>
<keyword evidence="2" id="KW-1185">Reference proteome</keyword>
<name>A0A553R404_9TELE</name>
<comment type="caution">
    <text evidence="1">The sequence shown here is derived from an EMBL/GenBank/DDBJ whole genome shotgun (WGS) entry which is preliminary data.</text>
</comment>
<reference evidence="1" key="2">
    <citation type="submission" date="2019-04" db="EMBL/GenBank/DDBJ databases">
        <authorList>
            <person name="Kadobianskyi M."/>
            <person name="Schulze L."/>
            <person name="Schuelke M."/>
            <person name="Judkewitz B."/>
        </authorList>
    </citation>
    <scope>NUCLEOTIDE SEQUENCE</scope>
    <source>
        <strain evidence="1">Bolton</strain>
        <tissue evidence="1">Whole-body</tissue>
    </source>
</reference>
<gene>
    <name evidence="1" type="ORF">DNTS_014271</name>
</gene>
<accession>A0A553R404</accession>
<sequence>MIWTIRFKFWHICSGKTSCLSRKRKF</sequence>
<proteinExistence type="predicted"/>
<evidence type="ECO:0000313" key="1">
    <source>
        <dbReference type="EMBL" id="TRY96910.1"/>
    </source>
</evidence>
<dbReference type="AlphaFoldDB" id="A0A553R404"/>
<dbReference type="Proteomes" id="UP000316079">
    <property type="component" value="Unassembled WGS sequence"/>
</dbReference>
<dbReference type="EMBL" id="SRMA01025248">
    <property type="protein sequence ID" value="TRY96909.1"/>
    <property type="molecule type" value="Genomic_DNA"/>
</dbReference>
<dbReference type="EMBL" id="SRMA01025248">
    <property type="protein sequence ID" value="TRY96910.1"/>
    <property type="molecule type" value="Genomic_DNA"/>
</dbReference>
<protein>
    <submittedName>
        <fullName evidence="1">Uncharacterized protein</fullName>
    </submittedName>
</protein>
<reference evidence="1 2" key="1">
    <citation type="journal article" date="2019" name="Sci. Data">
        <title>Hybrid genome assembly and annotation of Danionella translucida.</title>
        <authorList>
            <person name="Kadobianskyi M."/>
            <person name="Schulze L."/>
            <person name="Schuelke M."/>
            <person name="Judkewitz B."/>
        </authorList>
    </citation>
    <scope>NUCLEOTIDE SEQUENCE [LARGE SCALE GENOMIC DNA]</scope>
    <source>
        <strain evidence="1 2">Bolton</strain>
    </source>
</reference>
<evidence type="ECO:0000313" key="2">
    <source>
        <dbReference type="Proteomes" id="UP000316079"/>
    </source>
</evidence>